<evidence type="ECO:0000313" key="2">
    <source>
        <dbReference type="Proteomes" id="UP001215598"/>
    </source>
</evidence>
<reference evidence="1" key="1">
    <citation type="submission" date="2023-03" db="EMBL/GenBank/DDBJ databases">
        <title>Massive genome expansion in bonnet fungi (Mycena s.s.) driven by repeated elements and novel gene families across ecological guilds.</title>
        <authorList>
            <consortium name="Lawrence Berkeley National Laboratory"/>
            <person name="Harder C.B."/>
            <person name="Miyauchi S."/>
            <person name="Viragh M."/>
            <person name="Kuo A."/>
            <person name="Thoen E."/>
            <person name="Andreopoulos B."/>
            <person name="Lu D."/>
            <person name="Skrede I."/>
            <person name="Drula E."/>
            <person name="Henrissat B."/>
            <person name="Morin E."/>
            <person name="Kohler A."/>
            <person name="Barry K."/>
            <person name="LaButti K."/>
            <person name="Morin E."/>
            <person name="Salamov A."/>
            <person name="Lipzen A."/>
            <person name="Mereny Z."/>
            <person name="Hegedus B."/>
            <person name="Baldrian P."/>
            <person name="Stursova M."/>
            <person name="Weitz H."/>
            <person name="Taylor A."/>
            <person name="Grigoriev I.V."/>
            <person name="Nagy L.G."/>
            <person name="Martin F."/>
            <person name="Kauserud H."/>
        </authorList>
    </citation>
    <scope>NUCLEOTIDE SEQUENCE</scope>
    <source>
        <strain evidence="1">CBHHK182m</strain>
    </source>
</reference>
<protein>
    <submittedName>
        <fullName evidence="1">Uncharacterized protein</fullName>
    </submittedName>
</protein>
<accession>A0AAD7NN32</accession>
<comment type="caution">
    <text evidence="1">The sequence shown here is derived from an EMBL/GenBank/DDBJ whole genome shotgun (WGS) entry which is preliminary data.</text>
</comment>
<name>A0AAD7NN32_9AGAR</name>
<dbReference type="Proteomes" id="UP001215598">
    <property type="component" value="Unassembled WGS sequence"/>
</dbReference>
<gene>
    <name evidence="1" type="ORF">B0H16DRAFT_334034</name>
</gene>
<organism evidence="1 2">
    <name type="scientific">Mycena metata</name>
    <dbReference type="NCBI Taxonomy" id="1033252"/>
    <lineage>
        <taxon>Eukaryota</taxon>
        <taxon>Fungi</taxon>
        <taxon>Dikarya</taxon>
        <taxon>Basidiomycota</taxon>
        <taxon>Agaricomycotina</taxon>
        <taxon>Agaricomycetes</taxon>
        <taxon>Agaricomycetidae</taxon>
        <taxon>Agaricales</taxon>
        <taxon>Marasmiineae</taxon>
        <taxon>Mycenaceae</taxon>
        <taxon>Mycena</taxon>
    </lineage>
</organism>
<evidence type="ECO:0000313" key="1">
    <source>
        <dbReference type="EMBL" id="KAJ7767628.1"/>
    </source>
</evidence>
<dbReference type="EMBL" id="JARKIB010000021">
    <property type="protein sequence ID" value="KAJ7767628.1"/>
    <property type="molecule type" value="Genomic_DNA"/>
</dbReference>
<sequence>MCQASGRLGNVRGCPITSLSRSTHRNRLLRQIYRFVEEEKERAFLRLLLQKDSRIAKIELFHRRLGMCVNTFEISSLVNIQTMLANGKRAQVRDTEALHAHLVSLEKNSARLLQTLEMRVNFLACQIGLRPPQARQIGLQANLLAWQASLPAWHHPKNGSGLCAFQLF</sequence>
<keyword evidence="2" id="KW-1185">Reference proteome</keyword>
<dbReference type="AlphaFoldDB" id="A0AAD7NN32"/>
<proteinExistence type="predicted"/>